<evidence type="ECO:0000313" key="7">
    <source>
        <dbReference type="EMBL" id="VDK79222.1"/>
    </source>
</evidence>
<dbReference type="PANTHER" id="PTHR11952:SF2">
    <property type="entry name" value="LD24639P"/>
    <property type="match status" value="1"/>
</dbReference>
<keyword evidence="5" id="KW-0548">Nucleotidyltransferase</keyword>
<dbReference type="AlphaFoldDB" id="A0A3P6STN7"/>
<dbReference type="OMA" id="SHGVIEY"/>
<keyword evidence="4" id="KW-0808">Transferase</keyword>
<evidence type="ECO:0000256" key="3">
    <source>
        <dbReference type="ARBA" id="ARBA00012457"/>
    </source>
</evidence>
<comment type="pathway">
    <text evidence="1">Nucleotide-sugar biosynthesis; UDP-N-acetyl-alpha-D-glucosamine biosynthesis; UDP-N-acetyl-alpha-D-glucosamine from N-acetyl-alpha-D-glucosamine 1-phosphate: step 1/1.</text>
</comment>
<gene>
    <name evidence="7" type="ORF">NLS_LOCUS4420</name>
</gene>
<dbReference type="InterPro" id="IPR029044">
    <property type="entry name" value="Nucleotide-diphossugar_trans"/>
</dbReference>
<dbReference type="EC" id="2.7.7.23" evidence="3"/>
<comment type="catalytic activity">
    <reaction evidence="6">
        <text>N-acetyl-alpha-D-glucosamine 1-phosphate + UTP + H(+) = UDP-N-acetyl-alpha-D-glucosamine + diphosphate</text>
        <dbReference type="Rhea" id="RHEA:13509"/>
        <dbReference type="ChEBI" id="CHEBI:15378"/>
        <dbReference type="ChEBI" id="CHEBI:33019"/>
        <dbReference type="ChEBI" id="CHEBI:46398"/>
        <dbReference type="ChEBI" id="CHEBI:57705"/>
        <dbReference type="ChEBI" id="CHEBI:57776"/>
        <dbReference type="EC" id="2.7.7.23"/>
    </reaction>
</comment>
<sequence length="534" mass="59894">MPSISSAVTAHEAQLRRSVPPSFHCVCHYFHSTSTLLRDSSGLRSTTARIKLFFRLSTKHTSLVVREAMREDRSKAMAIFGKHDYLLRFWNELTPEERQQLVDQFTLYNMHEIDKAFKESEIPTKLEGLEPIAGDHYSVADDIDESIMKEYWNTGLEAIAKGEVAAVVLAGGQATRLGSAVPKGTLSLGFTKCDTTDSLFAIQAARISRLQNLARALFPNSKPKIWWIVLTSSATAEATLKHLRDVLPVAMIDPGQLIVLAQRSIPCYDKNGGLFLSSKSSFEVSPNGNGGLYECLEAHCTSSINNVIKYFHVFSVDNVLCRVADPYFIGYCIKNNVDCAAKVVEKTDPFERVGVICQTLHGVHVVEYSDLPAEVASARDDSGRLKFRAGNIASHFFTCDFVHAAVNYKLPLHRAFKKIPFIDRTTGILVKPETENGYKLEFFIFDAFKCAKNFHVWEVKRSEEFSPLKNAESVGKDCMSTCRRDYYAECMRWLVKANVPIHVDGPIFIHPLYSYFGEGLEEYREKGVAGDLLP</sequence>
<dbReference type="PANTHER" id="PTHR11952">
    <property type="entry name" value="UDP- GLUCOSE PYROPHOSPHORYLASE"/>
    <property type="match status" value="1"/>
</dbReference>
<proteinExistence type="inferred from homology"/>
<keyword evidence="8" id="KW-1185">Reference proteome</keyword>
<dbReference type="GO" id="GO:0003977">
    <property type="term" value="F:UDP-N-acetylglucosamine diphosphorylase activity"/>
    <property type="evidence" value="ECO:0007669"/>
    <property type="project" value="UniProtKB-EC"/>
</dbReference>
<evidence type="ECO:0000313" key="8">
    <source>
        <dbReference type="Proteomes" id="UP000277928"/>
    </source>
</evidence>
<dbReference type="Pfam" id="PF01704">
    <property type="entry name" value="UDPGP"/>
    <property type="match status" value="1"/>
</dbReference>
<dbReference type="CDD" id="cd04193">
    <property type="entry name" value="UDPGlcNAc_PPase"/>
    <property type="match status" value="1"/>
</dbReference>
<dbReference type="InterPro" id="IPR002618">
    <property type="entry name" value="UDPGP_fam"/>
</dbReference>
<protein>
    <recommendedName>
        <fullName evidence="3">UDP-N-acetylglucosamine diphosphorylase</fullName>
        <ecNumber evidence="3">2.7.7.23</ecNumber>
    </recommendedName>
</protein>
<comment type="similarity">
    <text evidence="2">Belongs to the UDPGP type 1 family.</text>
</comment>
<evidence type="ECO:0000256" key="6">
    <source>
        <dbReference type="ARBA" id="ARBA00048493"/>
    </source>
</evidence>
<name>A0A3P6STN7_LITSI</name>
<evidence type="ECO:0000256" key="5">
    <source>
        <dbReference type="ARBA" id="ARBA00022695"/>
    </source>
</evidence>
<evidence type="ECO:0000256" key="4">
    <source>
        <dbReference type="ARBA" id="ARBA00022679"/>
    </source>
</evidence>
<dbReference type="InterPro" id="IPR039741">
    <property type="entry name" value="UDP-sugar_pyrophosphorylase"/>
</dbReference>
<evidence type="ECO:0000256" key="2">
    <source>
        <dbReference type="ARBA" id="ARBA00010401"/>
    </source>
</evidence>
<dbReference type="STRING" id="42156.A0A3P6STN7"/>
<reference evidence="7 8" key="1">
    <citation type="submission" date="2018-08" db="EMBL/GenBank/DDBJ databases">
        <authorList>
            <person name="Laetsch R D."/>
            <person name="Stevens L."/>
            <person name="Kumar S."/>
            <person name="Blaxter L. M."/>
        </authorList>
    </citation>
    <scope>NUCLEOTIDE SEQUENCE [LARGE SCALE GENOMIC DNA]</scope>
</reference>
<dbReference type="EMBL" id="UYRX01000282">
    <property type="protein sequence ID" value="VDK79222.1"/>
    <property type="molecule type" value="Genomic_DNA"/>
</dbReference>
<dbReference type="OrthoDB" id="532420at2759"/>
<dbReference type="SUPFAM" id="SSF53448">
    <property type="entry name" value="Nucleotide-diphospho-sugar transferases"/>
    <property type="match status" value="1"/>
</dbReference>
<organism evidence="7 8">
    <name type="scientific">Litomosoides sigmodontis</name>
    <name type="common">Filarial nematode worm</name>
    <dbReference type="NCBI Taxonomy" id="42156"/>
    <lineage>
        <taxon>Eukaryota</taxon>
        <taxon>Metazoa</taxon>
        <taxon>Ecdysozoa</taxon>
        <taxon>Nematoda</taxon>
        <taxon>Chromadorea</taxon>
        <taxon>Rhabditida</taxon>
        <taxon>Spirurina</taxon>
        <taxon>Spiruromorpha</taxon>
        <taxon>Filarioidea</taxon>
        <taxon>Onchocercidae</taxon>
        <taxon>Litomosoides</taxon>
    </lineage>
</organism>
<evidence type="ECO:0000256" key="1">
    <source>
        <dbReference type="ARBA" id="ARBA00005208"/>
    </source>
</evidence>
<dbReference type="Proteomes" id="UP000277928">
    <property type="component" value="Unassembled WGS sequence"/>
</dbReference>
<accession>A0A3P6STN7</accession>
<dbReference type="Gene3D" id="3.90.550.10">
    <property type="entry name" value="Spore Coat Polysaccharide Biosynthesis Protein SpsA, Chain A"/>
    <property type="match status" value="1"/>
</dbReference>